<dbReference type="SUPFAM" id="SSF50911">
    <property type="entry name" value="Mannose 6-phosphate receptor domain"/>
    <property type="match status" value="1"/>
</dbReference>
<dbReference type="Pfam" id="PF00878">
    <property type="entry name" value="CIMR"/>
    <property type="match status" value="1"/>
</dbReference>
<dbReference type="InterPro" id="IPR000479">
    <property type="entry name" value="CIMR_rpt"/>
</dbReference>
<dbReference type="OrthoDB" id="6512183at2759"/>
<proteinExistence type="predicted"/>
<reference evidence="4" key="1">
    <citation type="submission" date="2020-08" db="EMBL/GenBank/DDBJ databases">
        <title>Multicomponent nature underlies the extraordinary mechanical properties of spider dragline silk.</title>
        <authorList>
            <person name="Kono N."/>
            <person name="Nakamura H."/>
            <person name="Mori M."/>
            <person name="Yoshida Y."/>
            <person name="Ohtoshi R."/>
            <person name="Malay A.D."/>
            <person name="Moran D.A.P."/>
            <person name="Tomita M."/>
            <person name="Numata K."/>
            <person name="Arakawa K."/>
        </authorList>
    </citation>
    <scope>NUCLEOTIDE SEQUENCE</scope>
</reference>
<gene>
    <name evidence="4" type="ORF">TNIN_97661</name>
</gene>
<protein>
    <recommendedName>
        <fullName evidence="3">MRH domain-containing protein</fullName>
    </recommendedName>
</protein>
<dbReference type="EMBL" id="BMAV01015589">
    <property type="protein sequence ID" value="GFY65627.1"/>
    <property type="molecule type" value="Genomic_DNA"/>
</dbReference>
<dbReference type="InterPro" id="IPR009011">
    <property type="entry name" value="Man6P_isomerase_rcpt-bd_dom_sf"/>
</dbReference>
<dbReference type="GO" id="GO:0038023">
    <property type="term" value="F:signaling receptor activity"/>
    <property type="evidence" value="ECO:0007669"/>
    <property type="project" value="InterPro"/>
</dbReference>
<keyword evidence="5" id="KW-1185">Reference proteome</keyword>
<dbReference type="Gene3D" id="2.70.130.10">
    <property type="entry name" value="Mannose-6-phosphate receptor binding domain"/>
    <property type="match status" value="1"/>
</dbReference>
<feature type="domain" description="MRH" evidence="3">
    <location>
        <begin position="1"/>
        <end position="125"/>
    </location>
</feature>
<dbReference type="AlphaFoldDB" id="A0A8X6Y7I7"/>
<evidence type="ECO:0000313" key="4">
    <source>
        <dbReference type="EMBL" id="GFY65627.1"/>
    </source>
</evidence>
<dbReference type="Proteomes" id="UP000886998">
    <property type="component" value="Unassembled WGS sequence"/>
</dbReference>
<dbReference type="InterPro" id="IPR044865">
    <property type="entry name" value="MRH_dom"/>
</dbReference>
<sequence length="125" mass="13869">MHCAIKNGSNYFDLTALAQTYHTASSIIVGDDATYYVSVCNSLPNVLDYAFCPPGSGICRITQDGAFTKFGQSLGKSEHPPFVDFMGFPTVIYTNGSTCEDKPDEPLRSRIIFYVTLMLEWESLF</sequence>
<comment type="caution">
    <text evidence="4">The sequence shown here is derived from an EMBL/GenBank/DDBJ whole genome shotgun (WGS) entry which is preliminary data.</text>
</comment>
<name>A0A8X6Y7I7_9ARAC</name>
<evidence type="ECO:0000313" key="5">
    <source>
        <dbReference type="Proteomes" id="UP000886998"/>
    </source>
</evidence>
<organism evidence="4 5">
    <name type="scientific">Trichonephila inaurata madagascariensis</name>
    <dbReference type="NCBI Taxonomy" id="2747483"/>
    <lineage>
        <taxon>Eukaryota</taxon>
        <taxon>Metazoa</taxon>
        <taxon>Ecdysozoa</taxon>
        <taxon>Arthropoda</taxon>
        <taxon>Chelicerata</taxon>
        <taxon>Arachnida</taxon>
        <taxon>Araneae</taxon>
        <taxon>Araneomorphae</taxon>
        <taxon>Entelegynae</taxon>
        <taxon>Araneoidea</taxon>
        <taxon>Nephilidae</taxon>
        <taxon>Trichonephila</taxon>
        <taxon>Trichonephila inaurata</taxon>
    </lineage>
</organism>
<keyword evidence="2" id="KW-1015">Disulfide bond</keyword>
<evidence type="ECO:0000259" key="3">
    <source>
        <dbReference type="PROSITE" id="PS51914"/>
    </source>
</evidence>
<dbReference type="GO" id="GO:0005537">
    <property type="term" value="F:D-mannose binding"/>
    <property type="evidence" value="ECO:0007669"/>
    <property type="project" value="InterPro"/>
</dbReference>
<keyword evidence="1" id="KW-0732">Signal</keyword>
<dbReference type="GO" id="GO:0007041">
    <property type="term" value="P:lysosomal transport"/>
    <property type="evidence" value="ECO:0007669"/>
    <property type="project" value="InterPro"/>
</dbReference>
<dbReference type="PROSITE" id="PS51914">
    <property type="entry name" value="MRH"/>
    <property type="match status" value="1"/>
</dbReference>
<accession>A0A8X6Y7I7</accession>
<evidence type="ECO:0000256" key="1">
    <source>
        <dbReference type="ARBA" id="ARBA00022729"/>
    </source>
</evidence>
<evidence type="ECO:0000256" key="2">
    <source>
        <dbReference type="ARBA" id="ARBA00023157"/>
    </source>
</evidence>